<keyword evidence="9 13" id="KW-0413">Isomerase</keyword>
<evidence type="ECO:0000256" key="5">
    <source>
        <dbReference type="ARBA" id="ARBA00022729"/>
    </source>
</evidence>
<dbReference type="AlphaFoldDB" id="X6NRX3"/>
<proteinExistence type="inferred from homology"/>
<evidence type="ECO:0000256" key="3">
    <source>
        <dbReference type="ARBA" id="ARBA00006347"/>
    </source>
</evidence>
<feature type="signal peptide" evidence="13">
    <location>
        <begin position="1"/>
        <end position="18"/>
    </location>
</feature>
<keyword evidence="10 11" id="KW-0676">Redox-active center</keyword>
<evidence type="ECO:0000256" key="7">
    <source>
        <dbReference type="ARBA" id="ARBA00022824"/>
    </source>
</evidence>
<evidence type="ECO:0000256" key="12">
    <source>
        <dbReference type="RuleBase" id="RU004208"/>
    </source>
</evidence>
<dbReference type="InterPro" id="IPR017937">
    <property type="entry name" value="Thioredoxin_CS"/>
</dbReference>
<evidence type="ECO:0000256" key="1">
    <source>
        <dbReference type="ARBA" id="ARBA00001182"/>
    </source>
</evidence>
<dbReference type="CDD" id="cd02981">
    <property type="entry name" value="PDI_b_family"/>
    <property type="match status" value="1"/>
</dbReference>
<dbReference type="PROSITE" id="PS51352">
    <property type="entry name" value="THIOREDOXIN_2"/>
    <property type="match status" value="2"/>
</dbReference>
<dbReference type="PRINTS" id="PR00421">
    <property type="entry name" value="THIOREDOXIN"/>
</dbReference>
<comment type="catalytic activity">
    <reaction evidence="1 13">
        <text>Catalyzes the rearrangement of -S-S- bonds in proteins.</text>
        <dbReference type="EC" id="5.3.4.1"/>
    </reaction>
</comment>
<dbReference type="Gene3D" id="3.40.30.10">
    <property type="entry name" value="Glutaredoxin"/>
    <property type="match status" value="4"/>
</dbReference>
<keyword evidence="6" id="KW-0677">Repeat</keyword>
<dbReference type="PANTHER" id="PTHR18929">
    <property type="entry name" value="PROTEIN DISULFIDE ISOMERASE"/>
    <property type="match status" value="1"/>
</dbReference>
<dbReference type="Proteomes" id="UP000023152">
    <property type="component" value="Unassembled WGS sequence"/>
</dbReference>
<comment type="similarity">
    <text evidence="3 12">Belongs to the protein disulfide isomerase family.</text>
</comment>
<dbReference type="SUPFAM" id="SSF52833">
    <property type="entry name" value="Thioredoxin-like"/>
    <property type="match status" value="4"/>
</dbReference>
<feature type="disulfide bond" description="Redox-active" evidence="11">
    <location>
        <begin position="49"/>
        <end position="52"/>
    </location>
</feature>
<feature type="domain" description="Thioredoxin" evidence="14">
    <location>
        <begin position="2"/>
        <end position="131"/>
    </location>
</feature>
<dbReference type="EC" id="5.3.4.1" evidence="4 13"/>
<dbReference type="InterPro" id="IPR005788">
    <property type="entry name" value="PDI_thioredoxin-like_dom"/>
</dbReference>
<organism evidence="15 16">
    <name type="scientific">Reticulomyxa filosa</name>
    <dbReference type="NCBI Taxonomy" id="46433"/>
    <lineage>
        <taxon>Eukaryota</taxon>
        <taxon>Sar</taxon>
        <taxon>Rhizaria</taxon>
        <taxon>Retaria</taxon>
        <taxon>Foraminifera</taxon>
        <taxon>Monothalamids</taxon>
        <taxon>Reticulomyxidae</taxon>
        <taxon>Reticulomyxa</taxon>
    </lineage>
</organism>
<dbReference type="FunFam" id="3.40.30.10:FF:000023">
    <property type="entry name" value="Protein disulfide-isomerase"/>
    <property type="match status" value="1"/>
</dbReference>
<evidence type="ECO:0000256" key="10">
    <source>
        <dbReference type="ARBA" id="ARBA00023284"/>
    </source>
</evidence>
<dbReference type="NCBIfam" id="TIGR01126">
    <property type="entry name" value="pdi_dom"/>
    <property type="match status" value="1"/>
</dbReference>
<keyword evidence="8 11" id="KW-1015">Disulfide bond</keyword>
<dbReference type="InterPro" id="IPR036249">
    <property type="entry name" value="Thioredoxin-like_sf"/>
</dbReference>
<dbReference type="CDD" id="cd02982">
    <property type="entry name" value="PDI_b'_family"/>
    <property type="match status" value="1"/>
</dbReference>
<evidence type="ECO:0000256" key="6">
    <source>
        <dbReference type="ARBA" id="ARBA00022737"/>
    </source>
</evidence>
<keyword evidence="16" id="KW-1185">Reference proteome</keyword>
<dbReference type="CDD" id="cd02961">
    <property type="entry name" value="PDI_a_family"/>
    <property type="match status" value="2"/>
</dbReference>
<evidence type="ECO:0000313" key="16">
    <source>
        <dbReference type="Proteomes" id="UP000023152"/>
    </source>
</evidence>
<evidence type="ECO:0000313" key="15">
    <source>
        <dbReference type="EMBL" id="ETO28688.1"/>
    </source>
</evidence>
<evidence type="ECO:0000256" key="2">
    <source>
        <dbReference type="ARBA" id="ARBA00004319"/>
    </source>
</evidence>
<dbReference type="OrthoDB" id="427280at2759"/>
<dbReference type="Pfam" id="PF13848">
    <property type="entry name" value="Thioredoxin_6"/>
    <property type="match status" value="1"/>
</dbReference>
<evidence type="ECO:0000256" key="9">
    <source>
        <dbReference type="ARBA" id="ARBA00023235"/>
    </source>
</evidence>
<name>X6NRX3_RETFI</name>
<dbReference type="NCBIfam" id="TIGR01130">
    <property type="entry name" value="ER_PDI_fam"/>
    <property type="match status" value="1"/>
</dbReference>
<dbReference type="OMA" id="FFGMKKD"/>
<dbReference type="EMBL" id="ASPP01006526">
    <property type="protein sequence ID" value="ETO28688.1"/>
    <property type="molecule type" value="Genomic_DNA"/>
</dbReference>
<feature type="disulfide bond" description="Redox-active" evidence="11">
    <location>
        <begin position="391"/>
        <end position="394"/>
    </location>
</feature>
<dbReference type="Pfam" id="PF00085">
    <property type="entry name" value="Thioredoxin"/>
    <property type="match status" value="2"/>
</dbReference>
<evidence type="ECO:0000256" key="4">
    <source>
        <dbReference type="ARBA" id="ARBA00012723"/>
    </source>
</evidence>
<evidence type="ECO:0000259" key="14">
    <source>
        <dbReference type="PROSITE" id="PS51352"/>
    </source>
</evidence>
<dbReference type="GO" id="GO:0006457">
    <property type="term" value="P:protein folding"/>
    <property type="evidence" value="ECO:0007669"/>
    <property type="project" value="TreeGrafter"/>
</dbReference>
<accession>X6NRX3</accession>
<feature type="chain" id="PRO_5005152606" description="Protein disulfide-isomerase" evidence="13">
    <location>
        <begin position="19"/>
        <end position="477"/>
    </location>
</feature>
<dbReference type="GO" id="GO:0034976">
    <property type="term" value="P:response to endoplasmic reticulum stress"/>
    <property type="evidence" value="ECO:0007669"/>
    <property type="project" value="TreeGrafter"/>
</dbReference>
<dbReference type="GO" id="GO:0005788">
    <property type="term" value="C:endoplasmic reticulum lumen"/>
    <property type="evidence" value="ECO:0007669"/>
    <property type="project" value="UniProtKB-SubCell"/>
</dbReference>
<keyword evidence="7" id="KW-0256">Endoplasmic reticulum</keyword>
<keyword evidence="5 13" id="KW-0732">Signal</keyword>
<dbReference type="InterPro" id="IPR013766">
    <property type="entry name" value="Thioredoxin_domain"/>
</dbReference>
<protein>
    <recommendedName>
        <fullName evidence="4 13">Protein disulfide-isomerase</fullName>
        <ecNumber evidence="4 13">5.3.4.1</ecNumber>
    </recommendedName>
</protein>
<comment type="subcellular location">
    <subcellularLocation>
        <location evidence="2">Endoplasmic reticulum lumen</location>
    </subcellularLocation>
</comment>
<dbReference type="GO" id="GO:0003756">
    <property type="term" value="F:protein disulfide isomerase activity"/>
    <property type="evidence" value="ECO:0007669"/>
    <property type="project" value="UniProtKB-EC"/>
</dbReference>
<gene>
    <name evidence="15" type="ORF">RFI_08442</name>
</gene>
<dbReference type="InterPro" id="IPR005792">
    <property type="entry name" value="Prot_disulphide_isomerase"/>
</dbReference>
<sequence>MLRECLLIALFVSNVVIGDEFVKTLKTNDFNEVVSSSKRILVEFYAPWCGHCKALQPEYEKAAKRLNAEQAETILAKVDATEDRDLATKYSISGYPTLKYFVNGDLDNPQEYNGGRTEETIVSWVLKRELPAVTTLQESEVDNFKSKHKVSLVAYLKGDSSNPAVAAVYDVADSLREDVVIGLVQSLVKLYRQFDEPEATLEGEITTQRLKDFVQSERFALFDEISTDNYQKYVARGLPLVWVALEGSDSEQREHVATAIKDITKQWKGKLSFVWIDNAKFGQHVTNLGIKSPPGLVLVEGSNTKYLYDGDIFSSNDLKAWFDKYSKKEIPKFLKSQAKPETNNDAVLVLVEDERKIQTILGYKLNSTGSTFEEVVGKDSDVFVEFYAPWCGHCKRLAPDYDKVGEAFKDVKDFVIAKIDATENDTPEEIRGFPTLVFYPKGSLKGEKYTGGRTASEIIGWLKKKATVNVDGLKAEL</sequence>
<comment type="caution">
    <text evidence="15">The sequence shown here is derived from an EMBL/GenBank/DDBJ whole genome shotgun (WGS) entry which is preliminary data.</text>
</comment>
<evidence type="ECO:0000256" key="13">
    <source>
        <dbReference type="RuleBase" id="RU361130"/>
    </source>
</evidence>
<reference evidence="15 16" key="1">
    <citation type="journal article" date="2013" name="Curr. Biol.">
        <title>The Genome of the Foraminiferan Reticulomyxa filosa.</title>
        <authorList>
            <person name="Glockner G."/>
            <person name="Hulsmann N."/>
            <person name="Schleicher M."/>
            <person name="Noegel A.A."/>
            <person name="Eichinger L."/>
            <person name="Gallinger C."/>
            <person name="Pawlowski J."/>
            <person name="Sierra R."/>
            <person name="Euteneuer U."/>
            <person name="Pillet L."/>
            <person name="Moustafa A."/>
            <person name="Platzer M."/>
            <person name="Groth M."/>
            <person name="Szafranski K."/>
            <person name="Schliwa M."/>
        </authorList>
    </citation>
    <scope>NUCLEOTIDE SEQUENCE [LARGE SCALE GENOMIC DNA]</scope>
</reference>
<dbReference type="PROSITE" id="PS00194">
    <property type="entry name" value="THIOREDOXIN_1"/>
    <property type="match status" value="2"/>
</dbReference>
<evidence type="ECO:0000256" key="11">
    <source>
        <dbReference type="PIRSR" id="PIRSR605792-51"/>
    </source>
</evidence>
<feature type="domain" description="Thioredoxin" evidence="14">
    <location>
        <begin position="337"/>
        <end position="467"/>
    </location>
</feature>
<evidence type="ECO:0000256" key="8">
    <source>
        <dbReference type="ARBA" id="ARBA00023157"/>
    </source>
</evidence>